<dbReference type="Pfam" id="PF24621">
    <property type="entry name" value="DHQS_C"/>
    <property type="match status" value="1"/>
</dbReference>
<evidence type="ECO:0000256" key="9">
    <source>
        <dbReference type="HAMAP-Rule" id="MF_00110"/>
    </source>
</evidence>
<dbReference type="InterPro" id="IPR016037">
    <property type="entry name" value="DHQ_synth_AroB"/>
</dbReference>
<feature type="domain" description="3-dehydroquinate synthase N-terminal" evidence="10">
    <location>
        <begin position="75"/>
        <end position="186"/>
    </location>
</feature>
<feature type="binding site" evidence="9">
    <location>
        <position position="273"/>
    </location>
    <ligand>
        <name>Zn(2+)</name>
        <dbReference type="ChEBI" id="CHEBI:29105"/>
    </ligand>
</feature>
<dbReference type="InterPro" id="IPR030960">
    <property type="entry name" value="DHQS/DOIS_N"/>
</dbReference>
<comment type="catalytic activity">
    <reaction evidence="1 9">
        <text>7-phospho-2-dehydro-3-deoxy-D-arabino-heptonate = 3-dehydroquinate + phosphate</text>
        <dbReference type="Rhea" id="RHEA:21968"/>
        <dbReference type="ChEBI" id="CHEBI:32364"/>
        <dbReference type="ChEBI" id="CHEBI:43474"/>
        <dbReference type="ChEBI" id="CHEBI:58394"/>
        <dbReference type="EC" id="4.2.3.4"/>
    </reaction>
</comment>
<comment type="similarity">
    <text evidence="9">Belongs to the sugar phosphate cyclases superfamily. Dehydroquinate synthase family.</text>
</comment>
<dbReference type="Gene3D" id="1.20.1090.10">
    <property type="entry name" value="Dehydroquinate synthase-like - alpha domain"/>
    <property type="match status" value="1"/>
</dbReference>
<comment type="caution">
    <text evidence="9">Lacks conserved residue(s) required for the propagation of feature annotation.</text>
</comment>
<comment type="subcellular location">
    <subcellularLocation>
        <location evidence="9">Cytoplasm</location>
    </subcellularLocation>
</comment>
<keyword evidence="6 9" id="KW-0520">NAD</keyword>
<feature type="binding site" evidence="9">
    <location>
        <position position="191"/>
    </location>
    <ligand>
        <name>Zn(2+)</name>
        <dbReference type="ChEBI" id="CHEBI:29105"/>
    </ligand>
</feature>
<dbReference type="Gene3D" id="3.40.50.1970">
    <property type="match status" value="1"/>
</dbReference>
<sequence length="383" mass="41600">MDGLVSGSTVRVELGDKSYEIAIAPGSLDELGFPMAQLNLGNKVLVVSNPAIADYYAERALASLTNAGFTVFSHLIPAGEQHKTLDSIQTIYDCALEHRLERSSTLLALGGGVIGDMTGFAAATWLRGVNFVQVPTSLLAMVDASIGGKTGVNHPLGKNLIGAFHQPRLVLVDRQVLKTLPEREFRAGMAEVIKYGVIWDLELFKQLEKQTRLDRFEAVPPQLLNLILTRSCEAKAQVVSQDEKEAGLRAILNYGHTIGHAIESLTGYEQVIHGEAVAIGMVAASKIALKMGGWGQNWDQRQLALIEKAGLPTRIPSEVTIDSILESLQTDKKVKSGRVRFILPYFSNKTFNKERRGAGANAEITDRVSEDILREVLASLGAS</sequence>
<evidence type="ECO:0000256" key="2">
    <source>
        <dbReference type="ARBA" id="ARBA00001911"/>
    </source>
</evidence>
<evidence type="ECO:0000259" key="10">
    <source>
        <dbReference type="Pfam" id="PF01761"/>
    </source>
</evidence>
<proteinExistence type="inferred from homology"/>
<keyword evidence="13" id="KW-1185">Reference proteome</keyword>
<dbReference type="EMBL" id="JAQPOK010000062">
    <property type="protein sequence ID" value="MDJ1178658.1"/>
    <property type="molecule type" value="Genomic_DNA"/>
</dbReference>
<dbReference type="GO" id="GO:0003856">
    <property type="term" value="F:3-dehydroquinate synthase activity"/>
    <property type="evidence" value="ECO:0007669"/>
    <property type="project" value="UniProtKB-EC"/>
</dbReference>
<keyword evidence="9" id="KW-0862">Zinc</keyword>
<evidence type="ECO:0000256" key="5">
    <source>
        <dbReference type="ARBA" id="ARBA00022605"/>
    </source>
</evidence>
<reference evidence="12 13" key="1">
    <citation type="submission" date="2023-01" db="EMBL/GenBank/DDBJ databases">
        <title>Novel diversity within Roseofilum (Cyanobacteria; Desertifilaceae) from marine benthic mats with descriptions of four novel species.</title>
        <authorList>
            <person name="Wang Y."/>
            <person name="Berthold D.E."/>
            <person name="Hu J."/>
            <person name="Lefler F.W."/>
            <person name="Laughinghouse H.D. IV."/>
        </authorList>
    </citation>
    <scope>NUCLEOTIDE SEQUENCE [LARGE SCALE GENOMIC DNA]</scope>
    <source>
        <strain evidence="12 13">BLCC-M91</strain>
    </source>
</reference>
<evidence type="ECO:0000313" key="12">
    <source>
        <dbReference type="EMBL" id="MDJ1178658.1"/>
    </source>
</evidence>
<dbReference type="InterPro" id="IPR050071">
    <property type="entry name" value="Dehydroquinate_synthase"/>
</dbReference>
<feature type="domain" description="3-dehydroquinate synthase C-terminal" evidence="11">
    <location>
        <begin position="188"/>
        <end position="334"/>
    </location>
</feature>
<accession>A0ABT7BK41</accession>
<comment type="cofactor">
    <cofactor evidence="2 9">
        <name>NAD(+)</name>
        <dbReference type="ChEBI" id="CHEBI:57540"/>
    </cofactor>
</comment>
<protein>
    <recommendedName>
        <fullName evidence="4 9">3-dehydroquinate synthase</fullName>
        <shortName evidence="9">DHQS</shortName>
        <ecNumber evidence="4 9">4.2.3.4</ecNumber>
    </recommendedName>
</protein>
<dbReference type="HAMAP" id="MF_00110">
    <property type="entry name" value="DHQ_synthase"/>
    <property type="match status" value="1"/>
</dbReference>
<dbReference type="NCBIfam" id="TIGR01357">
    <property type="entry name" value="aroB"/>
    <property type="match status" value="1"/>
</dbReference>
<dbReference type="CDD" id="cd08195">
    <property type="entry name" value="DHQS"/>
    <property type="match status" value="1"/>
</dbReference>
<feature type="binding site" evidence="9">
    <location>
        <position position="256"/>
    </location>
    <ligand>
        <name>Zn(2+)</name>
        <dbReference type="ChEBI" id="CHEBI:29105"/>
    </ligand>
</feature>
<organism evidence="12 13">
    <name type="scientific">Roseofilum halophilum BLCC-M91</name>
    <dbReference type="NCBI Taxonomy" id="3022259"/>
    <lineage>
        <taxon>Bacteria</taxon>
        <taxon>Bacillati</taxon>
        <taxon>Cyanobacteriota</taxon>
        <taxon>Cyanophyceae</taxon>
        <taxon>Desertifilales</taxon>
        <taxon>Desertifilaceae</taxon>
        <taxon>Roseofilum</taxon>
        <taxon>Roseofilum halophilum</taxon>
    </lineage>
</organism>
<keyword evidence="9" id="KW-0479">Metal-binding</keyword>
<evidence type="ECO:0000256" key="8">
    <source>
        <dbReference type="ARBA" id="ARBA00023239"/>
    </source>
</evidence>
<comment type="caution">
    <text evidence="12">The sequence shown here is derived from an EMBL/GenBank/DDBJ whole genome shotgun (WGS) entry which is preliminary data.</text>
</comment>
<keyword evidence="5 9" id="KW-0028">Amino-acid biosynthesis</keyword>
<evidence type="ECO:0000256" key="7">
    <source>
        <dbReference type="ARBA" id="ARBA00023141"/>
    </source>
</evidence>
<gene>
    <name evidence="9 12" type="primary">aroB</name>
    <name evidence="12" type="ORF">PJF56_07270</name>
</gene>
<evidence type="ECO:0000256" key="4">
    <source>
        <dbReference type="ARBA" id="ARBA00013031"/>
    </source>
</evidence>
<dbReference type="Pfam" id="PF01761">
    <property type="entry name" value="DHQ_synthase"/>
    <property type="match status" value="1"/>
</dbReference>
<name>A0ABT7BK41_9CYAN</name>
<feature type="binding site" evidence="9">
    <location>
        <position position="158"/>
    </location>
    <ligand>
        <name>NAD(+)</name>
        <dbReference type="ChEBI" id="CHEBI:57540"/>
    </ligand>
</feature>
<dbReference type="PANTHER" id="PTHR43622:SF7">
    <property type="entry name" value="3-DEHYDROQUINATE SYNTHASE, CHLOROPLASTIC"/>
    <property type="match status" value="1"/>
</dbReference>
<comment type="pathway">
    <text evidence="3 9">Metabolic intermediate biosynthesis; chorismate biosynthesis; chorismate from D-erythrose 4-phosphate and phosphoenolpyruvate: step 2/7.</text>
</comment>
<comment type="cofactor">
    <cofactor evidence="9">
        <name>Co(2+)</name>
        <dbReference type="ChEBI" id="CHEBI:48828"/>
    </cofactor>
    <cofactor evidence="9">
        <name>Zn(2+)</name>
        <dbReference type="ChEBI" id="CHEBI:29105"/>
    </cofactor>
    <text evidence="9">Binds 1 divalent metal cation per subunit. Can use either Co(2+) or Zn(2+).</text>
</comment>
<evidence type="ECO:0000313" key="13">
    <source>
        <dbReference type="Proteomes" id="UP001231370"/>
    </source>
</evidence>
<dbReference type="Proteomes" id="UP001231370">
    <property type="component" value="Unassembled WGS sequence"/>
</dbReference>
<evidence type="ECO:0000256" key="1">
    <source>
        <dbReference type="ARBA" id="ARBA00001393"/>
    </source>
</evidence>
<dbReference type="EC" id="4.2.3.4" evidence="4 9"/>
<keyword evidence="8 9" id="KW-0456">Lyase</keyword>
<dbReference type="PANTHER" id="PTHR43622">
    <property type="entry name" value="3-DEHYDROQUINATE SYNTHASE"/>
    <property type="match status" value="1"/>
</dbReference>
<evidence type="ECO:0000259" key="11">
    <source>
        <dbReference type="Pfam" id="PF24621"/>
    </source>
</evidence>
<evidence type="ECO:0000256" key="6">
    <source>
        <dbReference type="ARBA" id="ARBA00023027"/>
    </source>
</evidence>
<dbReference type="RefSeq" id="WP_283761970.1">
    <property type="nucleotide sequence ID" value="NZ_JAQPOK010000062.1"/>
</dbReference>
<keyword evidence="9" id="KW-0547">Nucleotide-binding</keyword>
<keyword evidence="7 9" id="KW-0057">Aromatic amino acid biosynthesis</keyword>
<keyword evidence="9" id="KW-0170">Cobalt</keyword>
<keyword evidence="9" id="KW-0963">Cytoplasm</keyword>
<feature type="binding site" evidence="9">
    <location>
        <begin position="112"/>
        <end position="116"/>
    </location>
    <ligand>
        <name>NAD(+)</name>
        <dbReference type="ChEBI" id="CHEBI:57540"/>
    </ligand>
</feature>
<feature type="binding site" evidence="9">
    <location>
        <begin position="136"/>
        <end position="137"/>
    </location>
    <ligand>
        <name>NAD(+)</name>
        <dbReference type="ChEBI" id="CHEBI:57540"/>
    </ligand>
</feature>
<evidence type="ECO:0000256" key="3">
    <source>
        <dbReference type="ARBA" id="ARBA00004661"/>
    </source>
</evidence>
<dbReference type="InterPro" id="IPR056179">
    <property type="entry name" value="DHQS_C"/>
</dbReference>
<dbReference type="SUPFAM" id="SSF56796">
    <property type="entry name" value="Dehydroquinate synthase-like"/>
    <property type="match status" value="1"/>
</dbReference>
<feature type="binding site" evidence="9">
    <location>
        <position position="149"/>
    </location>
    <ligand>
        <name>NAD(+)</name>
        <dbReference type="ChEBI" id="CHEBI:57540"/>
    </ligand>
</feature>
<comment type="function">
    <text evidence="9">Catalyzes the conversion of 3-deoxy-D-arabino-heptulosonate 7-phosphate (DAHP) to dehydroquinate (DHQ).</text>
</comment>